<dbReference type="GO" id="GO:0002181">
    <property type="term" value="P:cytoplasmic translation"/>
    <property type="evidence" value="ECO:0007669"/>
    <property type="project" value="TreeGrafter"/>
</dbReference>
<feature type="domain" description="Large ribosomal subunit protein uL6 alpha-beta" evidence="7">
    <location>
        <begin position="12"/>
        <end position="82"/>
    </location>
</feature>
<dbReference type="Proteomes" id="UP000034293">
    <property type="component" value="Unassembled WGS sequence"/>
</dbReference>
<name>A0A0G0SC71_9BACT</name>
<evidence type="ECO:0000256" key="1">
    <source>
        <dbReference type="ARBA" id="ARBA00009356"/>
    </source>
</evidence>
<comment type="similarity">
    <text evidence="1 4 5">Belongs to the universal ribosomal protein uL6 family.</text>
</comment>
<dbReference type="GO" id="GO:0019843">
    <property type="term" value="F:rRNA binding"/>
    <property type="evidence" value="ECO:0007669"/>
    <property type="project" value="UniProtKB-UniRule"/>
</dbReference>
<dbReference type="HAMAP" id="MF_01365_B">
    <property type="entry name" value="Ribosomal_uL6_B"/>
    <property type="match status" value="1"/>
</dbReference>
<dbReference type="InterPro" id="IPR000702">
    <property type="entry name" value="Ribosomal_uL6-like"/>
</dbReference>
<keyword evidence="2 4" id="KW-0689">Ribosomal protein</keyword>
<keyword evidence="3 4" id="KW-0687">Ribonucleoprotein</keyword>
<gene>
    <name evidence="4" type="primary">rplF</name>
    <name evidence="8" type="ORF">UU02_C0046G0001</name>
</gene>
<dbReference type="AlphaFoldDB" id="A0A0G0SC71"/>
<keyword evidence="4 6" id="KW-0694">RNA-binding</keyword>
<dbReference type="PATRIC" id="fig|1618553.3.peg.577"/>
<dbReference type="GO" id="GO:0003735">
    <property type="term" value="F:structural constituent of ribosome"/>
    <property type="evidence" value="ECO:0007669"/>
    <property type="project" value="UniProtKB-UniRule"/>
</dbReference>
<evidence type="ECO:0000256" key="6">
    <source>
        <dbReference type="RuleBase" id="RU003870"/>
    </source>
</evidence>
<feature type="domain" description="Large ribosomal subunit protein uL6 alpha-beta" evidence="7">
    <location>
        <begin position="90"/>
        <end position="163"/>
    </location>
</feature>
<reference evidence="8 9" key="1">
    <citation type="journal article" date="2015" name="Nature">
        <title>rRNA introns, odd ribosomes, and small enigmatic genomes across a large radiation of phyla.</title>
        <authorList>
            <person name="Brown C.T."/>
            <person name="Hug L.A."/>
            <person name="Thomas B.C."/>
            <person name="Sharon I."/>
            <person name="Castelle C.J."/>
            <person name="Singh A."/>
            <person name="Wilkins M.J."/>
            <person name="Williams K.H."/>
            <person name="Banfield J.F."/>
        </authorList>
    </citation>
    <scope>NUCLEOTIDE SEQUENCE [LARGE SCALE GENOMIC DNA]</scope>
</reference>
<comment type="caution">
    <text evidence="8">The sequence shown here is derived from an EMBL/GenBank/DDBJ whole genome shotgun (WGS) entry which is preliminary data.</text>
</comment>
<comment type="subunit">
    <text evidence="4">Part of the 50S ribosomal subunit.</text>
</comment>
<proteinExistence type="inferred from homology"/>
<dbReference type="Pfam" id="PF00347">
    <property type="entry name" value="Ribosomal_L6"/>
    <property type="match status" value="2"/>
</dbReference>
<dbReference type="SUPFAM" id="SSF56053">
    <property type="entry name" value="Ribosomal protein L6"/>
    <property type="match status" value="2"/>
</dbReference>
<evidence type="ECO:0000256" key="4">
    <source>
        <dbReference type="HAMAP-Rule" id="MF_01365"/>
    </source>
</evidence>
<evidence type="ECO:0000256" key="5">
    <source>
        <dbReference type="RuleBase" id="RU003869"/>
    </source>
</evidence>
<dbReference type="FunFam" id="3.90.930.12:FF:000001">
    <property type="entry name" value="50S ribosomal protein L6"/>
    <property type="match status" value="1"/>
</dbReference>
<organism evidence="8 9">
    <name type="scientific">Candidatus Woesebacteria bacterium GW2011_GWA1_40_43</name>
    <dbReference type="NCBI Taxonomy" id="1618553"/>
    <lineage>
        <taxon>Bacteria</taxon>
        <taxon>Candidatus Woeseibacteriota</taxon>
    </lineage>
</organism>
<dbReference type="Gene3D" id="3.90.930.12">
    <property type="entry name" value="Ribosomal protein L6, alpha-beta domain"/>
    <property type="match status" value="2"/>
</dbReference>
<dbReference type="PANTHER" id="PTHR11655:SF14">
    <property type="entry name" value="LARGE RIBOSOMAL SUBUNIT PROTEIN UL6M"/>
    <property type="match status" value="1"/>
</dbReference>
<evidence type="ECO:0000259" key="7">
    <source>
        <dbReference type="Pfam" id="PF00347"/>
    </source>
</evidence>
<accession>A0A0G0SC71</accession>
<dbReference type="InterPro" id="IPR019906">
    <property type="entry name" value="Ribosomal_uL6_bac-type"/>
</dbReference>
<evidence type="ECO:0000256" key="3">
    <source>
        <dbReference type="ARBA" id="ARBA00023274"/>
    </source>
</evidence>
<dbReference type="GO" id="GO:0022625">
    <property type="term" value="C:cytosolic large ribosomal subunit"/>
    <property type="evidence" value="ECO:0007669"/>
    <property type="project" value="UniProtKB-UniRule"/>
</dbReference>
<dbReference type="NCBIfam" id="TIGR03654">
    <property type="entry name" value="L6_bact"/>
    <property type="match status" value="1"/>
</dbReference>
<dbReference type="InterPro" id="IPR002358">
    <property type="entry name" value="Ribosomal_uL6_CS"/>
</dbReference>
<protein>
    <recommendedName>
        <fullName evidence="4">Large ribosomal subunit protein uL6</fullName>
    </recommendedName>
</protein>
<dbReference type="PRINTS" id="PR00059">
    <property type="entry name" value="RIBOSOMALL6"/>
</dbReference>
<keyword evidence="4 6" id="KW-0699">rRNA-binding</keyword>
<comment type="function">
    <text evidence="4 6">This protein binds to the 23S rRNA, and is important in its secondary structure. It is located near the subunit interface in the base of the L7/L12 stalk, and near the tRNA binding site of the peptidyltransferase center.</text>
</comment>
<evidence type="ECO:0000313" key="8">
    <source>
        <dbReference type="EMBL" id="KKR62444.1"/>
    </source>
</evidence>
<dbReference type="EMBL" id="LBZA01000046">
    <property type="protein sequence ID" value="KKR62444.1"/>
    <property type="molecule type" value="Genomic_DNA"/>
</dbReference>
<dbReference type="PANTHER" id="PTHR11655">
    <property type="entry name" value="60S/50S RIBOSOMAL PROTEIN L6/L9"/>
    <property type="match status" value="1"/>
</dbReference>
<dbReference type="PROSITE" id="PS00525">
    <property type="entry name" value="RIBOSOMAL_L6_1"/>
    <property type="match status" value="1"/>
</dbReference>
<dbReference type="InterPro" id="IPR036789">
    <property type="entry name" value="Ribosomal_uL6-like_a/b-dom_sf"/>
</dbReference>
<dbReference type="InterPro" id="IPR020040">
    <property type="entry name" value="Ribosomal_uL6_a/b-dom"/>
</dbReference>
<dbReference type="PIRSF" id="PIRSF002162">
    <property type="entry name" value="Ribosomal_L6"/>
    <property type="match status" value="1"/>
</dbReference>
<evidence type="ECO:0000256" key="2">
    <source>
        <dbReference type="ARBA" id="ARBA00022980"/>
    </source>
</evidence>
<evidence type="ECO:0000313" key="9">
    <source>
        <dbReference type="Proteomes" id="UP000034293"/>
    </source>
</evidence>
<sequence length="184" mass="19411">MSKIGKQPINLPEGVAAEGTGNVITVSGPKGSLSKKFSRKVIVEVTDGKILVSVTGKSKRSMSVWGGARSIIWGMVEGVSRGWKKQLELVGTGYRAEVSGNILVLTVGYSHPVKIETPEGITLNVEKSVITVSGADKEMVGQIAANIRAVRPPEPYKGKGIKYLDEVVRRKAGKAAKTVGAPTG</sequence>